<dbReference type="FunCoup" id="I2GWG5">
    <property type="interactions" value="25"/>
</dbReference>
<feature type="compositionally biased region" description="Polar residues" evidence="7">
    <location>
        <begin position="22"/>
        <end position="35"/>
    </location>
</feature>
<reference evidence="8 9" key="1">
    <citation type="journal article" date="2011" name="Proc. Natl. Acad. Sci. U.S.A.">
        <title>Evolutionary erosion of yeast sex chromosomes by mating-type switching accidents.</title>
        <authorList>
            <person name="Gordon J.L."/>
            <person name="Armisen D."/>
            <person name="Proux-Wera E."/>
            <person name="Oheigeartaigh S.S."/>
            <person name="Byrne K.P."/>
            <person name="Wolfe K.H."/>
        </authorList>
    </citation>
    <scope>NUCLEOTIDE SEQUENCE [LARGE SCALE GENOMIC DNA]</scope>
    <source>
        <strain evidence="9">ATCC 34711 / CBS 6284 / DSM 70876 / NBRC 10599 / NRRL Y-10934 / UCD 77-7</strain>
    </source>
</reference>
<gene>
    <name evidence="8" type="primary">TBLA0A06750</name>
    <name evidence="8" type="ORF">TBLA_0A06750</name>
</gene>
<dbReference type="InterPro" id="IPR024758">
    <property type="entry name" value="Inp1"/>
</dbReference>
<dbReference type="GeneID" id="14492983"/>
<name>I2GWG5_HENB6</name>
<feature type="compositionally biased region" description="Low complexity" evidence="7">
    <location>
        <begin position="10"/>
        <end position="21"/>
    </location>
</feature>
<feature type="compositionally biased region" description="Polar residues" evidence="7">
    <location>
        <begin position="139"/>
        <end position="156"/>
    </location>
</feature>
<evidence type="ECO:0000256" key="4">
    <source>
        <dbReference type="ARBA" id="ARBA00021397"/>
    </source>
</evidence>
<evidence type="ECO:0000256" key="6">
    <source>
        <dbReference type="ARBA" id="ARBA00023140"/>
    </source>
</evidence>
<evidence type="ECO:0000313" key="9">
    <source>
        <dbReference type="Proteomes" id="UP000002866"/>
    </source>
</evidence>
<dbReference type="OrthoDB" id="4068391at2759"/>
<evidence type="ECO:0000256" key="7">
    <source>
        <dbReference type="SAM" id="MobiDB-lite"/>
    </source>
</evidence>
<evidence type="ECO:0000256" key="1">
    <source>
        <dbReference type="ARBA" id="ARBA00003594"/>
    </source>
</evidence>
<dbReference type="eggNOG" id="ENOG502S7ZC">
    <property type="taxonomic scope" value="Eukaryota"/>
</dbReference>
<dbReference type="GO" id="GO:0005780">
    <property type="term" value="C:extrinsic component of intraperoxisomal membrane"/>
    <property type="evidence" value="ECO:0007669"/>
    <property type="project" value="InterPro"/>
</dbReference>
<comment type="function">
    <text evidence="1">Required for peroxisome inheritance.</text>
</comment>
<dbReference type="PRINTS" id="PR02103">
    <property type="entry name" value="INPROXISOME1"/>
</dbReference>
<dbReference type="Pfam" id="PF12634">
    <property type="entry name" value="Inp1"/>
    <property type="match status" value="1"/>
</dbReference>
<accession>I2GWG5</accession>
<dbReference type="RefSeq" id="XP_004177986.1">
    <property type="nucleotide sequence ID" value="XM_004177938.1"/>
</dbReference>
<evidence type="ECO:0000256" key="5">
    <source>
        <dbReference type="ARBA" id="ARBA00023136"/>
    </source>
</evidence>
<keyword evidence="6" id="KW-0576">Peroxisome</keyword>
<feature type="region of interest" description="Disordered" evidence="7">
    <location>
        <begin position="1"/>
        <end position="96"/>
    </location>
</feature>
<dbReference type="InParanoid" id="I2GWG5"/>
<sequence length="404" mass="45171">MIESNETRSSKQSLSTSKNSQISSSPKESLSTNNEKLWRKKLPLKLLMKSRKKRTSISSNSDISSPSSPKALSDSTPVSRTKGESKSKGTFDSATKKVNKRLSAQRVTLFKYSNVQVLNWSHSDHDIRRISTSSSTSTLVNTDNTNGSSPCSHSSAMRTSKLIVNGPIELYQIKTPNATTNGFSQIMNYLSLGKHGIIIHPILPKLQIIQLDNATKDFVVLLFNPKRYWKIEFLKKSPNQSTEELAEIIFDFEKTVSKICRFSKEGETFSEEFEEIRRILQPQPISEVTSDSISINEIDKLDYLLISQDVSHDNGTAFSDEDDAVISGNLVNSEVITSIPSIPLPYSEIDPSNIPINNAFKLALRQTSLLNTHQRRKSLSSIFECNSSVDKLAKRLSIYSINDV</sequence>
<keyword evidence="9" id="KW-1185">Reference proteome</keyword>
<comment type="similarity">
    <text evidence="3">Belongs to the INP1 family.</text>
</comment>
<dbReference type="STRING" id="1071380.I2GWG5"/>
<feature type="compositionally biased region" description="Basic residues" evidence="7">
    <location>
        <begin position="38"/>
        <end position="55"/>
    </location>
</feature>
<evidence type="ECO:0000313" key="8">
    <source>
        <dbReference type="EMBL" id="CCH58467.1"/>
    </source>
</evidence>
<keyword evidence="5" id="KW-0472">Membrane</keyword>
<comment type="subcellular location">
    <subcellularLocation>
        <location evidence="2">Peroxisome membrane</location>
        <topology evidence="2">Peripheral membrane protein</topology>
    </subcellularLocation>
</comment>
<dbReference type="AlphaFoldDB" id="I2GWG5"/>
<evidence type="ECO:0000256" key="2">
    <source>
        <dbReference type="ARBA" id="ARBA00004421"/>
    </source>
</evidence>
<feature type="region of interest" description="Disordered" evidence="7">
    <location>
        <begin position="134"/>
        <end position="156"/>
    </location>
</feature>
<organism evidence="8 9">
    <name type="scientific">Henningerozyma blattae (strain ATCC 34711 / CBS 6284 / DSM 70876 / NBRC 10599 / NRRL Y-10934 / UCD 77-7)</name>
    <name type="common">Yeast</name>
    <name type="synonym">Tetrapisispora blattae</name>
    <dbReference type="NCBI Taxonomy" id="1071380"/>
    <lineage>
        <taxon>Eukaryota</taxon>
        <taxon>Fungi</taxon>
        <taxon>Dikarya</taxon>
        <taxon>Ascomycota</taxon>
        <taxon>Saccharomycotina</taxon>
        <taxon>Saccharomycetes</taxon>
        <taxon>Saccharomycetales</taxon>
        <taxon>Saccharomycetaceae</taxon>
        <taxon>Henningerozyma</taxon>
    </lineage>
</organism>
<protein>
    <recommendedName>
        <fullName evidence="4">Inheritance of peroxisomes protein 1</fullName>
    </recommendedName>
</protein>
<dbReference type="EMBL" id="HE806316">
    <property type="protein sequence ID" value="CCH58467.1"/>
    <property type="molecule type" value="Genomic_DNA"/>
</dbReference>
<dbReference type="HOGENOM" id="CLU_681818_0_0_1"/>
<feature type="compositionally biased region" description="Low complexity" evidence="7">
    <location>
        <begin position="56"/>
        <end position="75"/>
    </location>
</feature>
<dbReference type="GO" id="GO:0045033">
    <property type="term" value="P:peroxisome inheritance"/>
    <property type="evidence" value="ECO:0007669"/>
    <property type="project" value="InterPro"/>
</dbReference>
<proteinExistence type="inferred from homology"/>
<dbReference type="KEGG" id="tbl:TBLA_0A06750"/>
<evidence type="ECO:0000256" key="3">
    <source>
        <dbReference type="ARBA" id="ARBA00010707"/>
    </source>
</evidence>
<dbReference type="Proteomes" id="UP000002866">
    <property type="component" value="Chromosome 1"/>
</dbReference>